<dbReference type="SUPFAM" id="SSF52540">
    <property type="entry name" value="P-loop containing nucleoside triphosphate hydrolases"/>
    <property type="match status" value="1"/>
</dbReference>
<keyword evidence="2" id="KW-0812">Transmembrane</keyword>
<evidence type="ECO:0000313" key="3">
    <source>
        <dbReference type="EMBL" id="GAA4859676.1"/>
    </source>
</evidence>
<protein>
    <recommendedName>
        <fullName evidence="5">FtsK domain-containing protein</fullName>
    </recommendedName>
</protein>
<keyword evidence="2" id="KW-0472">Membrane</keyword>
<dbReference type="InterPro" id="IPR027417">
    <property type="entry name" value="P-loop_NTPase"/>
</dbReference>
<keyword evidence="2" id="KW-1133">Transmembrane helix</keyword>
<feature type="region of interest" description="Disordered" evidence="1">
    <location>
        <begin position="1"/>
        <end position="31"/>
    </location>
</feature>
<accession>A0ABP9DXY3</accession>
<feature type="transmembrane region" description="Helical" evidence="2">
    <location>
        <begin position="96"/>
        <end position="115"/>
    </location>
</feature>
<evidence type="ECO:0000256" key="2">
    <source>
        <dbReference type="SAM" id="Phobius"/>
    </source>
</evidence>
<dbReference type="EMBL" id="BAABIS010000001">
    <property type="protein sequence ID" value="GAA4859676.1"/>
    <property type="molecule type" value="Genomic_DNA"/>
</dbReference>
<dbReference type="Proteomes" id="UP001501752">
    <property type="component" value="Unassembled WGS sequence"/>
</dbReference>
<reference evidence="4" key="1">
    <citation type="journal article" date="2019" name="Int. J. Syst. Evol. Microbiol.">
        <title>The Global Catalogue of Microorganisms (GCM) 10K type strain sequencing project: providing services to taxonomists for standard genome sequencing and annotation.</title>
        <authorList>
            <consortium name="The Broad Institute Genomics Platform"/>
            <consortium name="The Broad Institute Genome Sequencing Center for Infectious Disease"/>
            <person name="Wu L."/>
            <person name="Ma J."/>
        </authorList>
    </citation>
    <scope>NUCLEOTIDE SEQUENCE [LARGE SCALE GENOMIC DNA]</scope>
    <source>
        <strain evidence="4">JCM 13006</strain>
    </source>
</reference>
<evidence type="ECO:0008006" key="5">
    <source>
        <dbReference type="Google" id="ProtNLM"/>
    </source>
</evidence>
<dbReference type="RefSeq" id="WP_345698383.1">
    <property type="nucleotide sequence ID" value="NZ_BAABIS010000001.1"/>
</dbReference>
<gene>
    <name evidence="3" type="ORF">GCM10023235_41940</name>
</gene>
<name>A0ABP9DXY3_9ACTN</name>
<comment type="caution">
    <text evidence="3">The sequence shown here is derived from an EMBL/GenBank/DDBJ whole genome shotgun (WGS) entry which is preliminary data.</text>
</comment>
<dbReference type="Gene3D" id="3.40.50.300">
    <property type="entry name" value="P-loop containing nucleotide triphosphate hydrolases"/>
    <property type="match status" value="1"/>
</dbReference>
<evidence type="ECO:0000313" key="4">
    <source>
        <dbReference type="Proteomes" id="UP001501752"/>
    </source>
</evidence>
<keyword evidence="4" id="KW-1185">Reference proteome</keyword>
<organism evidence="3 4">
    <name type="scientific">Kitasatospora terrestris</name>
    <dbReference type="NCBI Taxonomy" id="258051"/>
    <lineage>
        <taxon>Bacteria</taxon>
        <taxon>Bacillati</taxon>
        <taxon>Actinomycetota</taxon>
        <taxon>Actinomycetes</taxon>
        <taxon>Kitasatosporales</taxon>
        <taxon>Streptomycetaceae</taxon>
        <taxon>Kitasatospora</taxon>
    </lineage>
</organism>
<evidence type="ECO:0000256" key="1">
    <source>
        <dbReference type="SAM" id="MobiDB-lite"/>
    </source>
</evidence>
<feature type="region of interest" description="Disordered" evidence="1">
    <location>
        <begin position="633"/>
        <end position="656"/>
    </location>
</feature>
<proteinExistence type="predicted"/>
<sequence>MAEPQHTLHLTNVPQPTTRKPRTKAAKTSLLPPLDWAATHGPVSGAVSAATGAGALALLGAATHMPPGIPLYVGVAGAVGHGIGAGVRRRLTGRTMAGRAASWLLAGGWTTWAIATGPLSWAAAGTLAALGVGIGAMASNAAIREEAVELERMSTEARTAAAKMNGEREAIAREWAERIHRVTGIQVAVFAVEFWKTGAGFSLAAELPGGAATWDRIASQARALATDARLPLGCTVWVEEGDRQGRVVLDVATVNVMAQDFPYPDDYKALSILTGIPWGLLPNSDVATVLLREACALILGPPGSGKSTFIDVVLAGFARCTDVLTFVIDLKAGAAGIPWVRPWLEARGLKAPKAGAVPVPQDTEPGIDWLASTPGEALRLMEAVLRINSARQNGYQDLLDARDTTLLPVSPEIPQIEIVVDEGAELLSAGSFGDPTMKALQEAVKKAMRTTRAMGIRFVLTAVDGNVSALGDTAVRKFSPVGVALTSGESSGNNLNKLFPGAKVDTRQLKAKGCGVIGAAGADGFAPTGFKGWRTSPSMARQVVLATNARRPRLDPISAAAAGEDYARRWDADRAGWLWEGTTTAAPAAPAPARASGGGLNLSALRTQDTTTGGDAAGEGLAEVIAFPNNRPPGLNLSSLRESTPAAAPQPPATPVGPPWLAEAIDAIESAGPMGLKVATVADMVSRSRQTVRTALQEAADRGELVYRENGPQSVFLHPDHA</sequence>